<gene>
    <name evidence="2" type="ORF">HNY73_022877</name>
</gene>
<evidence type="ECO:0000313" key="3">
    <source>
        <dbReference type="Proteomes" id="UP000807504"/>
    </source>
</evidence>
<sequence>MKESLFRGLLFKVGASIRQFLHPEYKLKSGFYKGCRKKNTRSTQCPHVAGPPSRLDHAQPQRPPDNRWKKDFRWHRFRSCRTDFVLWSVRSFGSLSNERNKFPNKHIEFRSNWPLLPAQFQMTCPAKPEECIRNKLAGHFPSRVHIVHHR</sequence>
<comment type="caution">
    <text evidence="2">The sequence shown here is derived from an EMBL/GenBank/DDBJ whole genome shotgun (WGS) entry which is preliminary data.</text>
</comment>
<evidence type="ECO:0000313" key="2">
    <source>
        <dbReference type="EMBL" id="KAF8764837.1"/>
    </source>
</evidence>
<organism evidence="2 3">
    <name type="scientific">Argiope bruennichi</name>
    <name type="common">Wasp spider</name>
    <name type="synonym">Aranea bruennichi</name>
    <dbReference type="NCBI Taxonomy" id="94029"/>
    <lineage>
        <taxon>Eukaryota</taxon>
        <taxon>Metazoa</taxon>
        <taxon>Ecdysozoa</taxon>
        <taxon>Arthropoda</taxon>
        <taxon>Chelicerata</taxon>
        <taxon>Arachnida</taxon>
        <taxon>Araneae</taxon>
        <taxon>Araneomorphae</taxon>
        <taxon>Entelegynae</taxon>
        <taxon>Araneoidea</taxon>
        <taxon>Araneidae</taxon>
        <taxon>Argiope</taxon>
    </lineage>
</organism>
<dbReference type="Proteomes" id="UP000807504">
    <property type="component" value="Unassembled WGS sequence"/>
</dbReference>
<dbReference type="EMBL" id="JABXBU010002231">
    <property type="protein sequence ID" value="KAF8764837.1"/>
    <property type="molecule type" value="Genomic_DNA"/>
</dbReference>
<protein>
    <submittedName>
        <fullName evidence="2">Uncharacterized protein</fullName>
    </submittedName>
</protein>
<dbReference type="AlphaFoldDB" id="A0A8T0E3Q0"/>
<feature type="compositionally biased region" description="Basic and acidic residues" evidence="1">
    <location>
        <begin position="54"/>
        <end position="65"/>
    </location>
</feature>
<keyword evidence="3" id="KW-1185">Reference proteome</keyword>
<reference evidence="2" key="2">
    <citation type="submission" date="2020-06" db="EMBL/GenBank/DDBJ databases">
        <authorList>
            <person name="Sheffer M."/>
        </authorList>
    </citation>
    <scope>NUCLEOTIDE SEQUENCE</scope>
</reference>
<name>A0A8T0E3Q0_ARGBR</name>
<reference evidence="2" key="1">
    <citation type="journal article" date="2020" name="bioRxiv">
        <title>Chromosome-level reference genome of the European wasp spider Argiope bruennichi: a resource for studies on range expansion and evolutionary adaptation.</title>
        <authorList>
            <person name="Sheffer M.M."/>
            <person name="Hoppe A."/>
            <person name="Krehenwinkel H."/>
            <person name="Uhl G."/>
            <person name="Kuss A.W."/>
            <person name="Jensen L."/>
            <person name="Jensen C."/>
            <person name="Gillespie R.G."/>
            <person name="Hoff K.J."/>
            <person name="Prost S."/>
        </authorList>
    </citation>
    <scope>NUCLEOTIDE SEQUENCE</scope>
</reference>
<feature type="region of interest" description="Disordered" evidence="1">
    <location>
        <begin position="41"/>
        <end position="65"/>
    </location>
</feature>
<proteinExistence type="predicted"/>
<accession>A0A8T0E3Q0</accession>
<evidence type="ECO:0000256" key="1">
    <source>
        <dbReference type="SAM" id="MobiDB-lite"/>
    </source>
</evidence>